<dbReference type="Pfam" id="PF00079">
    <property type="entry name" value="Serpin"/>
    <property type="match status" value="1"/>
</dbReference>
<dbReference type="Gene3D" id="3.30.497.10">
    <property type="entry name" value="Antithrombin, subunit I, domain 2"/>
    <property type="match status" value="1"/>
</dbReference>
<keyword evidence="3" id="KW-0964">Secreted</keyword>
<dbReference type="GO" id="GO:0005615">
    <property type="term" value="C:extracellular space"/>
    <property type="evidence" value="ECO:0007669"/>
    <property type="project" value="InterPro"/>
</dbReference>
<comment type="subcellular location">
    <subcellularLocation>
        <location evidence="1">Secreted</location>
    </subcellularLocation>
</comment>
<sequence>MFLPGFVCLSVCLSVCLGHHHEGHGSSDQTDQDTAVDSSTNTVSLVKSANKDFTFRLYTNLANHADSQGKNIFFSPASVSVALAALSVGARGETHEQLFSGLGFNSSLLTQTDVDQAFHSLLNNNGSQEDASQGTAVFVDNKFKTQPEFLDVLKQSYFADGFTVDFTQSTESANTINKYVEEKTHGKIDKMVDSLDESTIMYLLSYIYYKGKWATPFDPQLTKEDMFTVDENTQVSVQMMNMEDTFDVYYDQAINTSVLHLPFSNSYSMLLMLPDDMATLESVICPGHVTKWLKWMKSRYDIFIPKFSIKTSYSLKDVLSQMGMTDMFGDKADLSGISEGQKLVVSEIVHQAALDVDEVGATAAAATGVQITLMSFRHIPVLKFNRPFMVLITERNTEDILFMGKIINPTI</sequence>
<dbReference type="InterPro" id="IPR042185">
    <property type="entry name" value="Serpin_sf_2"/>
</dbReference>
<evidence type="ECO:0000256" key="2">
    <source>
        <dbReference type="ARBA" id="ARBA00009500"/>
    </source>
</evidence>
<dbReference type="InterPro" id="IPR036186">
    <property type="entry name" value="Serpin_sf"/>
</dbReference>
<dbReference type="SMART" id="SM00093">
    <property type="entry name" value="SERPIN"/>
    <property type="match status" value="1"/>
</dbReference>
<comment type="function">
    <text evidence="6">Major thyroid hormone transport protein in serum.</text>
</comment>
<comment type="similarity">
    <text evidence="2 10">Belongs to the serpin family.</text>
</comment>
<evidence type="ECO:0000259" key="12">
    <source>
        <dbReference type="SMART" id="SM00093"/>
    </source>
</evidence>
<evidence type="ECO:0000256" key="8">
    <source>
        <dbReference type="ARBA" id="ARBA00042967"/>
    </source>
</evidence>
<gene>
    <name evidence="13" type="primary">LOC115425874</name>
</gene>
<reference evidence="13" key="3">
    <citation type="submission" date="2025-09" db="UniProtKB">
        <authorList>
            <consortium name="Ensembl"/>
        </authorList>
    </citation>
    <scope>IDENTIFICATION</scope>
</reference>
<proteinExistence type="inferred from homology"/>
<feature type="signal peptide" evidence="11">
    <location>
        <begin position="1"/>
        <end position="18"/>
    </location>
</feature>
<protein>
    <recommendedName>
        <fullName evidence="7">Thyroxine-binding globulin</fullName>
    </recommendedName>
    <alternativeName>
        <fullName evidence="9">Serpin A7</fullName>
    </alternativeName>
    <alternativeName>
        <fullName evidence="8">T4-binding globulin</fullName>
    </alternativeName>
</protein>
<feature type="domain" description="Serpin" evidence="12">
    <location>
        <begin position="55"/>
        <end position="409"/>
    </location>
</feature>
<dbReference type="SUPFAM" id="SSF56574">
    <property type="entry name" value="Serpins"/>
    <property type="match status" value="1"/>
</dbReference>
<reference evidence="13" key="1">
    <citation type="submission" date="2019-06" db="EMBL/GenBank/DDBJ databases">
        <authorList>
            <consortium name="Wellcome Sanger Institute Data Sharing"/>
        </authorList>
    </citation>
    <scope>NUCLEOTIDE SEQUENCE [LARGE SCALE GENOMIC DNA]</scope>
</reference>
<keyword evidence="5" id="KW-0325">Glycoprotein</keyword>
<dbReference type="FunFam" id="3.30.497.10:FF:000001">
    <property type="entry name" value="Serine protease inhibitor"/>
    <property type="match status" value="1"/>
</dbReference>
<feature type="chain" id="PRO_5025432536" description="Thyroxine-binding globulin" evidence="11">
    <location>
        <begin position="19"/>
        <end position="411"/>
    </location>
</feature>
<dbReference type="AlphaFoldDB" id="A0A673CE96"/>
<dbReference type="Ensembl" id="ENSSORT00005052271.1">
    <property type="protein sequence ID" value="ENSSORP00005051052.1"/>
    <property type="gene ID" value="ENSSORG00005023074.1"/>
</dbReference>
<accession>A0A673CE96</accession>
<dbReference type="InterPro" id="IPR042178">
    <property type="entry name" value="Serpin_sf_1"/>
</dbReference>
<dbReference type="InterPro" id="IPR023796">
    <property type="entry name" value="Serpin_dom"/>
</dbReference>
<dbReference type="PROSITE" id="PS00284">
    <property type="entry name" value="SERPIN"/>
    <property type="match status" value="1"/>
</dbReference>
<dbReference type="PANTHER" id="PTHR11461">
    <property type="entry name" value="SERINE PROTEASE INHIBITOR, SERPIN"/>
    <property type="match status" value="1"/>
</dbReference>
<dbReference type="GO" id="GO:0004867">
    <property type="term" value="F:serine-type endopeptidase inhibitor activity"/>
    <property type="evidence" value="ECO:0007669"/>
    <property type="project" value="InterPro"/>
</dbReference>
<reference evidence="13" key="2">
    <citation type="submission" date="2025-08" db="UniProtKB">
        <authorList>
            <consortium name="Ensembl"/>
        </authorList>
    </citation>
    <scope>IDENTIFICATION</scope>
</reference>
<evidence type="ECO:0000256" key="5">
    <source>
        <dbReference type="ARBA" id="ARBA00023180"/>
    </source>
</evidence>
<evidence type="ECO:0000256" key="10">
    <source>
        <dbReference type="RuleBase" id="RU000411"/>
    </source>
</evidence>
<dbReference type="InterPro" id="IPR000215">
    <property type="entry name" value="Serpin_fam"/>
</dbReference>
<name>A0A673CE96_9TELE</name>
<evidence type="ECO:0000256" key="6">
    <source>
        <dbReference type="ARBA" id="ARBA00037352"/>
    </source>
</evidence>
<evidence type="ECO:0000256" key="3">
    <source>
        <dbReference type="ARBA" id="ARBA00022525"/>
    </source>
</evidence>
<evidence type="ECO:0000313" key="14">
    <source>
        <dbReference type="Proteomes" id="UP000472271"/>
    </source>
</evidence>
<organism evidence="13 14">
    <name type="scientific">Sphaeramia orbicularis</name>
    <name type="common">orbiculate cardinalfish</name>
    <dbReference type="NCBI Taxonomy" id="375764"/>
    <lineage>
        <taxon>Eukaryota</taxon>
        <taxon>Metazoa</taxon>
        <taxon>Chordata</taxon>
        <taxon>Craniata</taxon>
        <taxon>Vertebrata</taxon>
        <taxon>Euteleostomi</taxon>
        <taxon>Actinopterygii</taxon>
        <taxon>Neopterygii</taxon>
        <taxon>Teleostei</taxon>
        <taxon>Neoteleostei</taxon>
        <taxon>Acanthomorphata</taxon>
        <taxon>Gobiaria</taxon>
        <taxon>Kurtiformes</taxon>
        <taxon>Apogonoidei</taxon>
        <taxon>Apogonidae</taxon>
        <taxon>Apogoninae</taxon>
        <taxon>Sphaeramia</taxon>
    </lineage>
</organism>
<evidence type="ECO:0000256" key="7">
    <source>
        <dbReference type="ARBA" id="ARBA00039512"/>
    </source>
</evidence>
<evidence type="ECO:0000256" key="4">
    <source>
        <dbReference type="ARBA" id="ARBA00022729"/>
    </source>
</evidence>
<keyword evidence="4 11" id="KW-0732">Signal</keyword>
<dbReference type="Gene3D" id="2.30.39.10">
    <property type="entry name" value="Alpha-1-antitrypsin, domain 1"/>
    <property type="match status" value="1"/>
</dbReference>
<evidence type="ECO:0000256" key="1">
    <source>
        <dbReference type="ARBA" id="ARBA00004613"/>
    </source>
</evidence>
<dbReference type="Proteomes" id="UP000472271">
    <property type="component" value="Chromosome 9"/>
</dbReference>
<dbReference type="InterPro" id="IPR023795">
    <property type="entry name" value="Serpin_CS"/>
</dbReference>
<dbReference type="PANTHER" id="PTHR11461:SF375">
    <property type="entry name" value="THYROXINE-BINDING GLOBULIN"/>
    <property type="match status" value="1"/>
</dbReference>
<keyword evidence="14" id="KW-1185">Reference proteome</keyword>
<evidence type="ECO:0000313" key="13">
    <source>
        <dbReference type="Ensembl" id="ENSSORP00005051052.1"/>
    </source>
</evidence>
<evidence type="ECO:0000256" key="11">
    <source>
        <dbReference type="SAM" id="SignalP"/>
    </source>
</evidence>
<evidence type="ECO:0000256" key="9">
    <source>
        <dbReference type="ARBA" id="ARBA00043177"/>
    </source>
</evidence>